<sequence length="84" mass="9529">MVRDAEGVTTGGTLTLTYFTTTGTFTKEQTVNITYPNENTVRLTFEGAGESWAYVEAWQEYRIENGKLILEICSSFWKLSSCDR</sequence>
<dbReference type="Proteomes" id="UP000178587">
    <property type="component" value="Unassembled WGS sequence"/>
</dbReference>
<dbReference type="AlphaFoldDB" id="A0A1F6EIS2"/>
<gene>
    <name evidence="1" type="ORF">A3A34_01160</name>
</gene>
<comment type="caution">
    <text evidence="1">The sequence shown here is derived from an EMBL/GenBank/DDBJ whole genome shotgun (WGS) entry which is preliminary data.</text>
</comment>
<protein>
    <submittedName>
        <fullName evidence="1">Uncharacterized protein</fullName>
    </submittedName>
</protein>
<name>A0A1F6EIS2_9BACT</name>
<reference evidence="1 2" key="1">
    <citation type="journal article" date="2016" name="Nat. Commun.">
        <title>Thousands of microbial genomes shed light on interconnected biogeochemical processes in an aquifer system.</title>
        <authorList>
            <person name="Anantharaman K."/>
            <person name="Brown C.T."/>
            <person name="Hug L.A."/>
            <person name="Sharon I."/>
            <person name="Castelle C.J."/>
            <person name="Probst A.J."/>
            <person name="Thomas B.C."/>
            <person name="Singh A."/>
            <person name="Wilkins M.J."/>
            <person name="Karaoz U."/>
            <person name="Brodie E.L."/>
            <person name="Williams K.H."/>
            <person name="Hubbard S.S."/>
            <person name="Banfield J.F."/>
        </authorList>
    </citation>
    <scope>NUCLEOTIDE SEQUENCE [LARGE SCALE GENOMIC DNA]</scope>
</reference>
<evidence type="ECO:0000313" key="2">
    <source>
        <dbReference type="Proteomes" id="UP000178587"/>
    </source>
</evidence>
<dbReference type="EMBL" id="MFLU01000017">
    <property type="protein sequence ID" value="OGG73534.1"/>
    <property type="molecule type" value="Genomic_DNA"/>
</dbReference>
<evidence type="ECO:0000313" key="1">
    <source>
        <dbReference type="EMBL" id="OGG73534.1"/>
    </source>
</evidence>
<proteinExistence type="predicted"/>
<dbReference type="STRING" id="1798507.A3A34_01160"/>
<accession>A0A1F6EIS2</accession>
<organism evidence="1 2">
    <name type="scientific">Candidatus Kaiserbacteria bacterium RIFCSPLOWO2_01_FULL_50_24</name>
    <dbReference type="NCBI Taxonomy" id="1798507"/>
    <lineage>
        <taxon>Bacteria</taxon>
        <taxon>Candidatus Kaiseribacteriota</taxon>
    </lineage>
</organism>